<feature type="repeat" description="Solcar" evidence="9">
    <location>
        <begin position="34"/>
        <end position="120"/>
    </location>
</feature>
<name>A0A0D0B6Y2_9AGAM</name>
<evidence type="ECO:0000256" key="4">
    <source>
        <dbReference type="ARBA" id="ARBA00022692"/>
    </source>
</evidence>
<feature type="region of interest" description="Disordered" evidence="11">
    <location>
        <begin position="1"/>
        <end position="25"/>
    </location>
</feature>
<keyword evidence="6 12" id="KW-1133">Transmembrane helix</keyword>
<feature type="compositionally biased region" description="Polar residues" evidence="11">
    <location>
        <begin position="14"/>
        <end position="25"/>
    </location>
</feature>
<evidence type="ECO:0000313" key="14">
    <source>
        <dbReference type="Proteomes" id="UP000054485"/>
    </source>
</evidence>
<evidence type="ECO:0000256" key="11">
    <source>
        <dbReference type="SAM" id="MobiDB-lite"/>
    </source>
</evidence>
<keyword evidence="3 10" id="KW-0813">Transport</keyword>
<feature type="transmembrane region" description="Helical" evidence="12">
    <location>
        <begin position="134"/>
        <end position="155"/>
    </location>
</feature>
<sequence>MVRDSLGPSDALPPQQSGSGSCSNASIKMPPVDLDPTTDFIAGTIAGIAGLLIAHPFDTVKVRLQHPDLSSRYHSVSHAFATIIKEERFSGLFKGIASPLATCGFMNGLVFAAYKFFLKAQMVDDSSIPSLTQVAIAGSCCGVAMSLFSAPIELIKIRQQNMLESGLGSVSASKLIYTIHRENGLKGLFRGLTATALRDIGYGAYFFGYEATSRYLTTPPAIDGSTSGQGSIPLWVLIVSGGVAGILGWLPTFPMDVVKTRMQSTETAEARSIMRSEVTTGDNPYRTTISTIQHSYRAGGAGVFFRGLSPTMLRAVPVNMATFAVYETVAGILSP</sequence>
<evidence type="ECO:0000256" key="9">
    <source>
        <dbReference type="PROSITE-ProRule" id="PRU00282"/>
    </source>
</evidence>
<feature type="transmembrane region" description="Helical" evidence="12">
    <location>
        <begin position="232"/>
        <end position="250"/>
    </location>
</feature>
<dbReference type="EMBL" id="KN835171">
    <property type="protein sequence ID" value="KIK45549.1"/>
    <property type="molecule type" value="Genomic_DNA"/>
</dbReference>
<dbReference type="Pfam" id="PF00153">
    <property type="entry name" value="Mito_carr"/>
    <property type="match status" value="3"/>
</dbReference>
<evidence type="ECO:0000256" key="1">
    <source>
        <dbReference type="ARBA" id="ARBA00004225"/>
    </source>
</evidence>
<dbReference type="PRINTS" id="PR00926">
    <property type="entry name" value="MITOCARRIER"/>
</dbReference>
<dbReference type="InParanoid" id="A0A0D0B6Y2"/>
<reference evidence="13 14" key="1">
    <citation type="submission" date="2014-04" db="EMBL/GenBank/DDBJ databases">
        <authorList>
            <consortium name="DOE Joint Genome Institute"/>
            <person name="Kuo A."/>
            <person name="Ruytinx J."/>
            <person name="Rineau F."/>
            <person name="Colpaert J."/>
            <person name="Kohler A."/>
            <person name="Nagy L.G."/>
            <person name="Floudas D."/>
            <person name="Copeland A."/>
            <person name="Barry K.W."/>
            <person name="Cichocki N."/>
            <person name="Veneault-Fourrey C."/>
            <person name="LaButti K."/>
            <person name="Lindquist E.A."/>
            <person name="Lipzen A."/>
            <person name="Lundell T."/>
            <person name="Morin E."/>
            <person name="Murat C."/>
            <person name="Sun H."/>
            <person name="Tunlid A."/>
            <person name="Henrissat B."/>
            <person name="Grigoriev I.V."/>
            <person name="Hibbett D.S."/>
            <person name="Martin F."/>
            <person name="Nordberg H.P."/>
            <person name="Cantor M.N."/>
            <person name="Hua S.X."/>
        </authorList>
    </citation>
    <scope>NUCLEOTIDE SEQUENCE [LARGE SCALE GENOMIC DNA]</scope>
    <source>
        <strain evidence="13 14">UH-Slu-Lm8-n1</strain>
    </source>
</reference>
<dbReference type="SUPFAM" id="SSF103506">
    <property type="entry name" value="Mitochondrial carrier"/>
    <property type="match status" value="1"/>
</dbReference>
<evidence type="ECO:0000256" key="2">
    <source>
        <dbReference type="ARBA" id="ARBA00006375"/>
    </source>
</evidence>
<dbReference type="AlphaFoldDB" id="A0A0D0B6Y2"/>
<dbReference type="InterPro" id="IPR023395">
    <property type="entry name" value="MCP_dom_sf"/>
</dbReference>
<evidence type="ECO:0008006" key="15">
    <source>
        <dbReference type="Google" id="ProtNLM"/>
    </source>
</evidence>
<comment type="subcellular location">
    <subcellularLocation>
        <location evidence="1">Mitochondrion membrane</location>
        <topology evidence="1">Multi-pass membrane protein</topology>
    </subcellularLocation>
</comment>
<evidence type="ECO:0000313" key="13">
    <source>
        <dbReference type="EMBL" id="KIK45549.1"/>
    </source>
</evidence>
<dbReference type="GO" id="GO:0022857">
    <property type="term" value="F:transmembrane transporter activity"/>
    <property type="evidence" value="ECO:0007669"/>
    <property type="project" value="TreeGrafter"/>
</dbReference>
<dbReference type="OrthoDB" id="14252at2759"/>
<keyword evidence="5" id="KW-0677">Repeat</keyword>
<dbReference type="InterPro" id="IPR018108">
    <property type="entry name" value="MCP_transmembrane"/>
</dbReference>
<dbReference type="Proteomes" id="UP000054485">
    <property type="component" value="Unassembled WGS sequence"/>
</dbReference>
<evidence type="ECO:0000256" key="7">
    <source>
        <dbReference type="ARBA" id="ARBA00023128"/>
    </source>
</evidence>
<gene>
    <name evidence="13" type="ORF">CY34DRAFT_801481</name>
</gene>
<keyword evidence="8 9" id="KW-0472">Membrane</keyword>
<dbReference type="InterPro" id="IPR002067">
    <property type="entry name" value="MCP"/>
</dbReference>
<evidence type="ECO:0000256" key="6">
    <source>
        <dbReference type="ARBA" id="ARBA00022989"/>
    </source>
</evidence>
<evidence type="ECO:0000256" key="10">
    <source>
        <dbReference type="RuleBase" id="RU000488"/>
    </source>
</evidence>
<reference evidence="14" key="2">
    <citation type="submission" date="2015-01" db="EMBL/GenBank/DDBJ databases">
        <title>Evolutionary Origins and Diversification of the Mycorrhizal Mutualists.</title>
        <authorList>
            <consortium name="DOE Joint Genome Institute"/>
            <consortium name="Mycorrhizal Genomics Consortium"/>
            <person name="Kohler A."/>
            <person name="Kuo A."/>
            <person name="Nagy L.G."/>
            <person name="Floudas D."/>
            <person name="Copeland A."/>
            <person name="Barry K.W."/>
            <person name="Cichocki N."/>
            <person name="Veneault-Fourrey C."/>
            <person name="LaButti K."/>
            <person name="Lindquist E.A."/>
            <person name="Lipzen A."/>
            <person name="Lundell T."/>
            <person name="Morin E."/>
            <person name="Murat C."/>
            <person name="Riley R."/>
            <person name="Ohm R."/>
            <person name="Sun H."/>
            <person name="Tunlid A."/>
            <person name="Henrissat B."/>
            <person name="Grigoriev I.V."/>
            <person name="Hibbett D.S."/>
            <person name="Martin F."/>
        </authorList>
    </citation>
    <scope>NUCLEOTIDE SEQUENCE [LARGE SCALE GENOMIC DNA]</scope>
    <source>
        <strain evidence="14">UH-Slu-Lm8-n1</strain>
    </source>
</reference>
<keyword evidence="14" id="KW-1185">Reference proteome</keyword>
<protein>
    <recommendedName>
        <fullName evidence="15">Mitochondrial carrier</fullName>
    </recommendedName>
</protein>
<organism evidence="13 14">
    <name type="scientific">Suillus luteus UH-Slu-Lm8-n1</name>
    <dbReference type="NCBI Taxonomy" id="930992"/>
    <lineage>
        <taxon>Eukaryota</taxon>
        <taxon>Fungi</taxon>
        <taxon>Dikarya</taxon>
        <taxon>Basidiomycota</taxon>
        <taxon>Agaricomycotina</taxon>
        <taxon>Agaricomycetes</taxon>
        <taxon>Agaricomycetidae</taxon>
        <taxon>Boletales</taxon>
        <taxon>Suillineae</taxon>
        <taxon>Suillaceae</taxon>
        <taxon>Suillus</taxon>
    </lineage>
</organism>
<feature type="transmembrane region" description="Helical" evidence="12">
    <location>
        <begin position="92"/>
        <end position="114"/>
    </location>
</feature>
<dbReference type="PROSITE" id="PS50920">
    <property type="entry name" value="SOLCAR"/>
    <property type="match status" value="3"/>
</dbReference>
<keyword evidence="4 9" id="KW-0812">Transmembrane</keyword>
<dbReference type="InterPro" id="IPR050567">
    <property type="entry name" value="Mitochondrial_Carrier"/>
</dbReference>
<evidence type="ECO:0000256" key="12">
    <source>
        <dbReference type="SAM" id="Phobius"/>
    </source>
</evidence>
<dbReference type="PROSITE" id="PS51257">
    <property type="entry name" value="PROKAR_LIPOPROTEIN"/>
    <property type="match status" value="1"/>
</dbReference>
<dbReference type="PANTHER" id="PTHR45624">
    <property type="entry name" value="MITOCHONDRIAL BASIC AMINO ACIDS TRANSPORTER-RELATED"/>
    <property type="match status" value="1"/>
</dbReference>
<accession>A0A0D0B6Y2</accession>
<feature type="repeat" description="Solcar" evidence="9">
    <location>
        <begin position="232"/>
        <end position="332"/>
    </location>
</feature>
<keyword evidence="7" id="KW-0496">Mitochondrion</keyword>
<dbReference type="GO" id="GO:0031966">
    <property type="term" value="C:mitochondrial membrane"/>
    <property type="evidence" value="ECO:0007669"/>
    <property type="project" value="UniProtKB-SubCell"/>
</dbReference>
<feature type="transmembrane region" description="Helical" evidence="12">
    <location>
        <begin position="40"/>
        <end position="57"/>
    </location>
</feature>
<feature type="repeat" description="Solcar" evidence="9">
    <location>
        <begin position="129"/>
        <end position="216"/>
    </location>
</feature>
<proteinExistence type="inferred from homology"/>
<evidence type="ECO:0000256" key="8">
    <source>
        <dbReference type="ARBA" id="ARBA00023136"/>
    </source>
</evidence>
<dbReference type="PANTHER" id="PTHR45624:SF10">
    <property type="entry name" value="SLC (SOLUTE CARRIER) HOMOLOG"/>
    <property type="match status" value="1"/>
</dbReference>
<comment type="similarity">
    <text evidence="2 10">Belongs to the mitochondrial carrier (TC 2.A.29) family.</text>
</comment>
<dbReference type="HOGENOM" id="CLU_015166_16_0_1"/>
<evidence type="ECO:0000256" key="5">
    <source>
        <dbReference type="ARBA" id="ARBA00022737"/>
    </source>
</evidence>
<evidence type="ECO:0000256" key="3">
    <source>
        <dbReference type="ARBA" id="ARBA00022448"/>
    </source>
</evidence>
<dbReference type="Gene3D" id="1.50.40.10">
    <property type="entry name" value="Mitochondrial carrier domain"/>
    <property type="match status" value="1"/>
</dbReference>